<keyword evidence="7" id="KW-1185">Reference proteome</keyword>
<protein>
    <recommendedName>
        <fullName evidence="5">V-type proton ATPase subunit C</fullName>
    </recommendedName>
</protein>
<accession>A0AAW2YHJ8</accession>
<dbReference type="AlphaFoldDB" id="A0AAW2YHJ8"/>
<name>A0AAW2YHJ8_9EUKA</name>
<evidence type="ECO:0000256" key="2">
    <source>
        <dbReference type="ARBA" id="ARBA00022448"/>
    </source>
</evidence>
<comment type="similarity">
    <text evidence="1 5">Belongs to the V-ATPase C subunit family.</text>
</comment>
<dbReference type="PANTHER" id="PTHR10137">
    <property type="entry name" value="V-TYPE PROTON ATPASE SUBUNIT C"/>
    <property type="match status" value="1"/>
</dbReference>
<dbReference type="InterPro" id="IPR004907">
    <property type="entry name" value="ATPase_V1-cplx_csu"/>
</dbReference>
<sequence>MVWWIVSVPYEDSQKKTFKSIEKQLQEQKLCDVYEFRVPKLKPGALEQMMCLGDDLAKHDQTLESIMAKVLRTLVEVSEVDESDVVPTLDSAVSAEVFTTFFVWDENQYLLSKSLPDTVNMLLKKCVRYDEELRVKVGEYQMLRNNVSAIERKTSGPLSTRSLDGMIRPEHVHFKDSEYLQTVFVVVPKKDQIEFETNYEDLTVEDVKEVQDSEIFQHTVGMCVVPGSLDKIAEEGDQILYGVSLLKKLAQDFKKACSISSRRWVVRDFDFDSSKYELAQMEAEDLKEKVIVSRRDLNEWTKTAFSECYSAWLHLKAVRVFVESVLRYGLPPQFCSLLLHVTKNESKVHKFFKENFKHLMLDQPTTVDDQSLASFGQLHGLEFHPYVLLTLNVSQYPSLRMV</sequence>
<reference evidence="6 7" key="1">
    <citation type="submission" date="2024-03" db="EMBL/GenBank/DDBJ databases">
        <title>The Acrasis kona genome and developmental transcriptomes reveal deep origins of eukaryotic multicellular pathways.</title>
        <authorList>
            <person name="Sheikh S."/>
            <person name="Fu C.-J."/>
            <person name="Brown M.W."/>
            <person name="Baldauf S.L."/>
        </authorList>
    </citation>
    <scope>NUCLEOTIDE SEQUENCE [LARGE SCALE GENOMIC DNA]</scope>
    <source>
        <strain evidence="6 7">ATCC MYA-3509</strain>
    </source>
</reference>
<evidence type="ECO:0000256" key="1">
    <source>
        <dbReference type="ARBA" id="ARBA00006138"/>
    </source>
</evidence>
<evidence type="ECO:0000256" key="3">
    <source>
        <dbReference type="ARBA" id="ARBA00022781"/>
    </source>
</evidence>
<dbReference type="PANTHER" id="PTHR10137:SF0">
    <property type="entry name" value="V-TYPE PROTON ATPASE SUBUNIT C"/>
    <property type="match status" value="1"/>
</dbReference>
<dbReference type="Gene3D" id="3.30.70.1180">
    <property type="entry name" value="Vacuolar atp synthase subunit c, domain 1"/>
    <property type="match status" value="1"/>
</dbReference>
<evidence type="ECO:0000313" key="6">
    <source>
        <dbReference type="EMBL" id="KAL0476481.1"/>
    </source>
</evidence>
<comment type="function">
    <text evidence="5">Subunit of the V1 complex of vacuolar(H+)-ATPase (V-ATPase), a multisubunit enzyme composed of a peripheral complex (V1) that hydrolyzes ATP and a membrane integral complex (V0) that translocates protons. V-ATPase is responsible for acidifying and maintaining the pH of intracellular compartments and in some cell types, is targeted to the plasma membrane, where it is responsible for acidifying the extracellular environment. Subunit C is necessary for the assembly of the catalytic sector of the enzyme and is likely to have a specific function in its catalytic activity.</text>
</comment>
<dbReference type="GO" id="GO:0000221">
    <property type="term" value="C:vacuolar proton-transporting V-type ATPase, V1 domain"/>
    <property type="evidence" value="ECO:0007669"/>
    <property type="project" value="TreeGrafter"/>
</dbReference>
<comment type="subunit">
    <text evidence="5">V-ATPase is a heteromultimeric enzyme composed of a peripheral catalytic V1 complex (components A to H) attached to an integral membrane V0 proton pore complex.</text>
</comment>
<dbReference type="SUPFAM" id="SSF118203">
    <property type="entry name" value="Vacuolar ATP synthase subunit C"/>
    <property type="match status" value="1"/>
</dbReference>
<dbReference type="Gene3D" id="1.20.1460.10">
    <property type="entry name" value="subunit c (vma5p) of the yeast v-atpase, domain 2"/>
    <property type="match status" value="1"/>
</dbReference>
<comment type="caution">
    <text evidence="6">The sequence shown here is derived from an EMBL/GenBank/DDBJ whole genome shotgun (WGS) entry which is preliminary data.</text>
</comment>
<dbReference type="GO" id="GO:0046961">
    <property type="term" value="F:proton-transporting ATPase activity, rotational mechanism"/>
    <property type="evidence" value="ECO:0007669"/>
    <property type="project" value="InterPro"/>
</dbReference>
<organism evidence="6 7">
    <name type="scientific">Acrasis kona</name>
    <dbReference type="NCBI Taxonomy" id="1008807"/>
    <lineage>
        <taxon>Eukaryota</taxon>
        <taxon>Discoba</taxon>
        <taxon>Heterolobosea</taxon>
        <taxon>Tetramitia</taxon>
        <taxon>Eutetramitia</taxon>
        <taxon>Acrasidae</taxon>
        <taxon>Acrasis</taxon>
    </lineage>
</organism>
<dbReference type="CDD" id="cd14785">
    <property type="entry name" value="V-ATPase_C"/>
    <property type="match status" value="1"/>
</dbReference>
<gene>
    <name evidence="6" type="ORF">AKO1_006104</name>
</gene>
<dbReference type="InterPro" id="IPR036132">
    <property type="entry name" value="Vac_ATP_synth_c_sf"/>
</dbReference>
<dbReference type="Gene3D" id="3.30.70.100">
    <property type="match status" value="1"/>
</dbReference>
<keyword evidence="4 5" id="KW-0406">Ion transport</keyword>
<evidence type="ECO:0000313" key="7">
    <source>
        <dbReference type="Proteomes" id="UP001431209"/>
    </source>
</evidence>
<evidence type="ECO:0000256" key="5">
    <source>
        <dbReference type="RuleBase" id="RU364010"/>
    </source>
</evidence>
<keyword evidence="3 5" id="KW-0375">Hydrogen ion transport</keyword>
<keyword evidence="2 5" id="KW-0813">Transport</keyword>
<dbReference type="Proteomes" id="UP001431209">
    <property type="component" value="Unassembled WGS sequence"/>
</dbReference>
<dbReference type="Pfam" id="PF03223">
    <property type="entry name" value="V-ATPase_C"/>
    <property type="match status" value="1"/>
</dbReference>
<dbReference type="EMBL" id="JAOPGA020000047">
    <property type="protein sequence ID" value="KAL0476481.1"/>
    <property type="molecule type" value="Genomic_DNA"/>
</dbReference>
<proteinExistence type="inferred from homology"/>
<evidence type="ECO:0000256" key="4">
    <source>
        <dbReference type="ARBA" id="ARBA00023065"/>
    </source>
</evidence>